<dbReference type="CDD" id="cd07938">
    <property type="entry name" value="DRE_TIM_HMGL"/>
    <property type="match status" value="1"/>
</dbReference>
<organism evidence="7 8">
    <name type="scientific">Sphingomonas taxi</name>
    <dbReference type="NCBI Taxonomy" id="1549858"/>
    <lineage>
        <taxon>Bacteria</taxon>
        <taxon>Pseudomonadati</taxon>
        <taxon>Pseudomonadota</taxon>
        <taxon>Alphaproteobacteria</taxon>
        <taxon>Sphingomonadales</taxon>
        <taxon>Sphingomonadaceae</taxon>
        <taxon>Sphingomonas</taxon>
    </lineage>
</organism>
<evidence type="ECO:0000256" key="5">
    <source>
        <dbReference type="ARBA" id="ARBA00023239"/>
    </source>
</evidence>
<dbReference type="InterPro" id="IPR013785">
    <property type="entry name" value="Aldolase_TIM"/>
</dbReference>
<dbReference type="Pfam" id="PF00682">
    <property type="entry name" value="HMGL-like"/>
    <property type="match status" value="1"/>
</dbReference>
<comment type="pathway">
    <text evidence="1">Metabolic intermediate metabolism; (S)-3-hydroxy-3-methylglutaryl-CoA degradation; acetoacetate from (S)-3-hydroxy-3-methylglutaryl-CoA: step 1/1.</text>
</comment>
<dbReference type="EMBL" id="QFQI01000005">
    <property type="protein sequence ID" value="PZQ60412.1"/>
    <property type="molecule type" value="Genomic_DNA"/>
</dbReference>
<evidence type="ECO:0000256" key="3">
    <source>
        <dbReference type="ARBA" id="ARBA00012910"/>
    </source>
</evidence>
<sequence length="308" mass="31994">MTLPSAVRIVEVGPRDGLQNEVQPIAVEQRIALIDALSRTGLRAIEAGSFVSPRAVPQMAGTDAVLRGIARAAGTSYPVLVPNAVGMRQAIAARAREVAVFVGASERFSHRNINCSIERSLERVGDVVALARPEGIRVRGYVSCVLGCPYEGPVSVARVAEIAKRLMELGCYEISLGDTIGKGTPRAAGEMVRAVAAHVPVDRLALHYHDTFGQALANVLACIETGVTVIDAAVGGLGGCPYATGASGNLATEDLLYMLDGMGIDSGVSLDGVLDAVALIDGELGIASRSKLYAARRRAEANGAVHAG</sequence>
<proteinExistence type="inferred from homology"/>
<evidence type="ECO:0000313" key="8">
    <source>
        <dbReference type="Proteomes" id="UP000249229"/>
    </source>
</evidence>
<reference evidence="7 8" key="1">
    <citation type="submission" date="2017-08" db="EMBL/GenBank/DDBJ databases">
        <title>Infants hospitalized years apart are colonized by the same room-sourced microbial strains.</title>
        <authorList>
            <person name="Brooks B."/>
            <person name="Olm M.R."/>
            <person name="Firek B.A."/>
            <person name="Baker R."/>
            <person name="Thomas B.C."/>
            <person name="Morowitz M.J."/>
            <person name="Banfield J.F."/>
        </authorList>
    </citation>
    <scope>NUCLEOTIDE SEQUENCE [LARGE SCALE GENOMIC DNA]</scope>
    <source>
        <strain evidence="7">S2_005_001_R1_22</strain>
    </source>
</reference>
<dbReference type="PANTHER" id="PTHR42738:SF7">
    <property type="entry name" value="HYDROXYMETHYLGLUTARYL-COA LYASE"/>
    <property type="match status" value="1"/>
</dbReference>
<comment type="similarity">
    <text evidence="2">Belongs to the HMG-CoA lyase family.</text>
</comment>
<evidence type="ECO:0000256" key="2">
    <source>
        <dbReference type="ARBA" id="ARBA00009405"/>
    </source>
</evidence>
<evidence type="ECO:0000259" key="6">
    <source>
        <dbReference type="PROSITE" id="PS50991"/>
    </source>
</evidence>
<dbReference type="SUPFAM" id="SSF51569">
    <property type="entry name" value="Aldolase"/>
    <property type="match status" value="1"/>
</dbReference>
<dbReference type="FunFam" id="3.20.20.70:FF:000201">
    <property type="entry name" value="Hydroxymethylglutaryl-CoA lyase"/>
    <property type="match status" value="1"/>
</dbReference>
<dbReference type="InterPro" id="IPR043594">
    <property type="entry name" value="HMGL"/>
</dbReference>
<evidence type="ECO:0000256" key="1">
    <source>
        <dbReference type="ARBA" id="ARBA00005143"/>
    </source>
</evidence>
<dbReference type="NCBIfam" id="NF004283">
    <property type="entry name" value="PRK05692.1"/>
    <property type="match status" value="1"/>
</dbReference>
<dbReference type="AlphaFoldDB" id="A0A2W5P3M8"/>
<dbReference type="EC" id="4.1.3.4" evidence="3"/>
<dbReference type="InterPro" id="IPR000891">
    <property type="entry name" value="PYR_CT"/>
</dbReference>
<feature type="domain" description="Pyruvate carboxyltransferase" evidence="6">
    <location>
        <begin position="7"/>
        <end position="274"/>
    </location>
</feature>
<accession>A0A2W5P3M8</accession>
<dbReference type="PROSITE" id="PS50991">
    <property type="entry name" value="PYR_CT"/>
    <property type="match status" value="1"/>
</dbReference>
<keyword evidence="5 7" id="KW-0456">Lyase</keyword>
<name>A0A2W5P3M8_9SPHN</name>
<comment type="caution">
    <text evidence="7">The sequence shown here is derived from an EMBL/GenBank/DDBJ whole genome shotgun (WGS) entry which is preliminary data.</text>
</comment>
<evidence type="ECO:0000256" key="4">
    <source>
        <dbReference type="ARBA" id="ARBA00022723"/>
    </source>
</evidence>
<gene>
    <name evidence="7" type="ORF">DI544_08320</name>
</gene>
<protein>
    <recommendedName>
        <fullName evidence="3">hydroxymethylglutaryl-CoA lyase</fullName>
        <ecNumber evidence="3">4.1.3.4</ecNumber>
    </recommendedName>
</protein>
<dbReference type="Gene3D" id="3.20.20.70">
    <property type="entry name" value="Aldolase class I"/>
    <property type="match status" value="1"/>
</dbReference>
<dbReference type="GO" id="GO:0004419">
    <property type="term" value="F:hydroxymethylglutaryl-CoA lyase activity"/>
    <property type="evidence" value="ECO:0007669"/>
    <property type="project" value="UniProtKB-EC"/>
</dbReference>
<keyword evidence="4" id="KW-0479">Metal-binding</keyword>
<dbReference type="GO" id="GO:0006552">
    <property type="term" value="P:L-leucine catabolic process"/>
    <property type="evidence" value="ECO:0007669"/>
    <property type="project" value="TreeGrafter"/>
</dbReference>
<dbReference type="Proteomes" id="UP000249229">
    <property type="component" value="Unassembled WGS sequence"/>
</dbReference>
<evidence type="ECO:0000313" key="7">
    <source>
        <dbReference type="EMBL" id="PZQ60412.1"/>
    </source>
</evidence>
<dbReference type="GO" id="GO:0046951">
    <property type="term" value="P:ketone body biosynthetic process"/>
    <property type="evidence" value="ECO:0007669"/>
    <property type="project" value="TreeGrafter"/>
</dbReference>
<dbReference type="PANTHER" id="PTHR42738">
    <property type="entry name" value="HYDROXYMETHYLGLUTARYL-COA LYASE"/>
    <property type="match status" value="1"/>
</dbReference>
<dbReference type="GO" id="GO:0046872">
    <property type="term" value="F:metal ion binding"/>
    <property type="evidence" value="ECO:0007669"/>
    <property type="project" value="UniProtKB-KW"/>
</dbReference>